<dbReference type="Proteomes" id="UP000001861">
    <property type="component" value="Unassembled WGS sequence"/>
</dbReference>
<comment type="caution">
    <text evidence="2">The sequence shown here is derived from an EMBL/GenBank/DDBJ whole genome shotgun (WGS) entry which is preliminary data.</text>
</comment>
<protein>
    <submittedName>
        <fullName evidence="2">Uncharacterized protein</fullName>
    </submittedName>
</protein>
<dbReference type="KEGG" id="cci:CC1G_11129"/>
<organism evidence="2 3">
    <name type="scientific">Coprinopsis cinerea (strain Okayama-7 / 130 / ATCC MYA-4618 / FGSC 9003)</name>
    <name type="common">Inky cap fungus</name>
    <name type="synonym">Hormographiella aspergillata</name>
    <dbReference type="NCBI Taxonomy" id="240176"/>
    <lineage>
        <taxon>Eukaryota</taxon>
        <taxon>Fungi</taxon>
        <taxon>Dikarya</taxon>
        <taxon>Basidiomycota</taxon>
        <taxon>Agaricomycotina</taxon>
        <taxon>Agaricomycetes</taxon>
        <taxon>Agaricomycetidae</taxon>
        <taxon>Agaricales</taxon>
        <taxon>Agaricineae</taxon>
        <taxon>Psathyrellaceae</taxon>
        <taxon>Coprinopsis</taxon>
    </lineage>
</organism>
<proteinExistence type="predicted"/>
<keyword evidence="3" id="KW-1185">Reference proteome</keyword>
<reference evidence="2 3" key="1">
    <citation type="journal article" date="2010" name="Proc. Natl. Acad. Sci. U.S.A.">
        <title>Insights into evolution of multicellular fungi from the assembled chromosomes of the mushroom Coprinopsis cinerea (Coprinus cinereus).</title>
        <authorList>
            <person name="Stajich J.E."/>
            <person name="Wilke S.K."/>
            <person name="Ahren D."/>
            <person name="Au C.H."/>
            <person name="Birren B.W."/>
            <person name="Borodovsky M."/>
            <person name="Burns C."/>
            <person name="Canback B."/>
            <person name="Casselton L.A."/>
            <person name="Cheng C.K."/>
            <person name="Deng J."/>
            <person name="Dietrich F.S."/>
            <person name="Fargo D.C."/>
            <person name="Farman M.L."/>
            <person name="Gathman A.C."/>
            <person name="Goldberg J."/>
            <person name="Guigo R."/>
            <person name="Hoegger P.J."/>
            <person name="Hooker J.B."/>
            <person name="Huggins A."/>
            <person name="James T.Y."/>
            <person name="Kamada T."/>
            <person name="Kilaru S."/>
            <person name="Kodira C."/>
            <person name="Kues U."/>
            <person name="Kupfer D."/>
            <person name="Kwan H.S."/>
            <person name="Lomsadze A."/>
            <person name="Li W."/>
            <person name="Lilly W.W."/>
            <person name="Ma L.J."/>
            <person name="Mackey A.J."/>
            <person name="Manning G."/>
            <person name="Martin F."/>
            <person name="Muraguchi H."/>
            <person name="Natvig D.O."/>
            <person name="Palmerini H."/>
            <person name="Ramesh M.A."/>
            <person name="Rehmeyer C.J."/>
            <person name="Roe B.A."/>
            <person name="Shenoy N."/>
            <person name="Stanke M."/>
            <person name="Ter-Hovhannisyan V."/>
            <person name="Tunlid A."/>
            <person name="Velagapudi R."/>
            <person name="Vision T.J."/>
            <person name="Zeng Q."/>
            <person name="Zolan M.E."/>
            <person name="Pukkila P.J."/>
        </authorList>
    </citation>
    <scope>NUCLEOTIDE SEQUENCE [LARGE SCALE GENOMIC DNA]</scope>
    <source>
        <strain evidence="3">Okayama-7 / 130 / ATCC MYA-4618 / FGSC 9003</strain>
    </source>
</reference>
<dbReference type="SMR" id="A8N4R4"/>
<feature type="region of interest" description="Disordered" evidence="1">
    <location>
        <begin position="218"/>
        <end position="258"/>
    </location>
</feature>
<evidence type="ECO:0000256" key="1">
    <source>
        <dbReference type="SAM" id="MobiDB-lite"/>
    </source>
</evidence>
<dbReference type="EMBL" id="AACS02000003">
    <property type="protein sequence ID" value="EAU91943.1"/>
    <property type="molecule type" value="Genomic_DNA"/>
</dbReference>
<feature type="region of interest" description="Disordered" evidence="1">
    <location>
        <begin position="74"/>
        <end position="94"/>
    </location>
</feature>
<gene>
    <name evidence="2" type="ORF">CC1G_11129</name>
</gene>
<name>A8N4R4_COPC7</name>
<dbReference type="GeneID" id="6006296"/>
<dbReference type="InParanoid" id="A8N4R4"/>
<accession>A8N4R4</accession>
<dbReference type="VEuPathDB" id="FungiDB:CC1G_11129"/>
<dbReference type="RefSeq" id="XP_001829859.1">
    <property type="nucleotide sequence ID" value="XM_001829807.1"/>
</dbReference>
<sequence>MTSQLPAPAYHPGNANDIGVPVQGLAGVVAAGPYSGDSLRRMADIKDLQDRSLALGSKIQSFEKEAKALVTLAVDSSDPAGTEPRDDQDEGGDSTAIYESASELEKRYRVNLWTMRGLAASTRASLDDFVEVVLPNVIDNTATESEKHQDLRAVIARAESGPEGDSTPLSVSFAEAEKDFHSLLGKAITECMVQSAVIKTNAANLAKTKEKLEKQLETLGRSKVRKPHDDKLISSGAPPKHKDPKTPGNTAEDEKRNDLKRQIDLVTSQITELLEAQKAIDTIRGRVEKEIEGIPKPSEVSECILEAWKTTVEAARTIDSEDLSRLESDEVLLLKIQSVEATTKAYSSALYNLATALEG</sequence>
<evidence type="ECO:0000313" key="3">
    <source>
        <dbReference type="Proteomes" id="UP000001861"/>
    </source>
</evidence>
<evidence type="ECO:0000313" key="2">
    <source>
        <dbReference type="EMBL" id="EAU91943.1"/>
    </source>
</evidence>
<dbReference type="AlphaFoldDB" id="A8N4R4"/>